<feature type="compositionally biased region" description="Low complexity" evidence="5">
    <location>
        <begin position="35"/>
        <end position="46"/>
    </location>
</feature>
<dbReference type="GO" id="GO:0071944">
    <property type="term" value="C:cell periphery"/>
    <property type="evidence" value="ECO:0007669"/>
    <property type="project" value="UniProtKB-ARBA"/>
</dbReference>
<dbReference type="EMBL" id="NRSZ01000244">
    <property type="protein sequence ID" value="PNY28551.1"/>
    <property type="molecule type" value="Genomic_DNA"/>
</dbReference>
<feature type="compositionally biased region" description="Low complexity" evidence="5">
    <location>
        <begin position="223"/>
        <end position="245"/>
    </location>
</feature>
<evidence type="ECO:0000313" key="8">
    <source>
        <dbReference type="Proteomes" id="UP000236621"/>
    </source>
</evidence>
<comment type="caution">
    <text evidence="7">The sequence shown here is derived from an EMBL/GenBank/DDBJ whole genome shotgun (WGS) entry which is preliminary data.</text>
</comment>
<feature type="compositionally biased region" description="Polar residues" evidence="5">
    <location>
        <begin position="23"/>
        <end position="34"/>
    </location>
</feature>
<protein>
    <submittedName>
        <fullName evidence="7">Uncharacterized protein</fullName>
    </submittedName>
</protein>
<keyword evidence="4 6" id="KW-0472">Membrane</keyword>
<evidence type="ECO:0000256" key="1">
    <source>
        <dbReference type="ARBA" id="ARBA00004167"/>
    </source>
</evidence>
<feature type="compositionally biased region" description="Basic and acidic residues" evidence="5">
    <location>
        <begin position="8"/>
        <end position="20"/>
    </location>
</feature>
<evidence type="ECO:0000256" key="5">
    <source>
        <dbReference type="SAM" id="MobiDB-lite"/>
    </source>
</evidence>
<proteinExistence type="predicted"/>
<accession>A0A2K3QLZ3</accession>
<feature type="transmembrane region" description="Helical" evidence="6">
    <location>
        <begin position="266"/>
        <end position="290"/>
    </location>
</feature>
<dbReference type="Proteomes" id="UP000236621">
    <property type="component" value="Unassembled WGS sequence"/>
</dbReference>
<comment type="subcellular location">
    <subcellularLocation>
        <location evidence="1">Membrane</location>
        <topology evidence="1">Single-pass membrane protein</topology>
    </subcellularLocation>
</comment>
<evidence type="ECO:0000256" key="6">
    <source>
        <dbReference type="SAM" id="Phobius"/>
    </source>
</evidence>
<name>A0A2K3QLZ3_9HYPO</name>
<dbReference type="CDD" id="cd12087">
    <property type="entry name" value="TM_EGFR-like"/>
    <property type="match status" value="1"/>
</dbReference>
<gene>
    <name evidence="7" type="ORF">TCAP_01526</name>
</gene>
<organism evidence="7 8">
    <name type="scientific">Tolypocladium capitatum</name>
    <dbReference type="NCBI Taxonomy" id="45235"/>
    <lineage>
        <taxon>Eukaryota</taxon>
        <taxon>Fungi</taxon>
        <taxon>Dikarya</taxon>
        <taxon>Ascomycota</taxon>
        <taxon>Pezizomycotina</taxon>
        <taxon>Sordariomycetes</taxon>
        <taxon>Hypocreomycetidae</taxon>
        <taxon>Hypocreales</taxon>
        <taxon>Ophiocordycipitaceae</taxon>
        <taxon>Tolypocladium</taxon>
    </lineage>
</organism>
<dbReference type="OrthoDB" id="4927958at2759"/>
<feature type="region of interest" description="Disordered" evidence="5">
    <location>
        <begin position="151"/>
        <end position="170"/>
    </location>
</feature>
<feature type="region of interest" description="Disordered" evidence="5">
    <location>
        <begin position="1"/>
        <end position="46"/>
    </location>
</feature>
<dbReference type="GO" id="GO:0016020">
    <property type="term" value="C:membrane"/>
    <property type="evidence" value="ECO:0007669"/>
    <property type="project" value="UniProtKB-SubCell"/>
</dbReference>
<dbReference type="STRING" id="45235.A0A2K3QLZ3"/>
<keyword evidence="3 6" id="KW-1133">Transmembrane helix</keyword>
<feature type="region of interest" description="Disordered" evidence="5">
    <location>
        <begin position="219"/>
        <end position="258"/>
    </location>
</feature>
<sequence length="406" mass="42844">MRTTTSRSEMDVLKTADAGRFRTPSSNGGWPSNIASTTRKTTTTATTKTSAIPSVIDFTDTFHTRDDPSSRIFVVLDGRVTLEWTFDESVVPLRLGWRARSDHNSPYESVIDSTPISGSQGHFSAPDTTFLYNVAGDRATLNLSALLPGSSSGTGSGQIARRDGPSQGSWLGQEMVMRVDWSIGETEGSSQSGVFSVVESYADRQTLISQVDGWMLDNNATDGSQTIGSGAATTTGAGPNGAPGSEATPKGGGSGDSSGGGLSAGAIAGIAVGCGVALILIVAGLVWFLLRRRRRNEQATAYAPTQKATNGPVEDEDMPMQRAADSPRSPYQAPRIGAAPVPTEHGRGGADSDDGRRTKNPRGVSRTVAHLVEEGMTADEIRHLEDEERHLDAEIERAGRHQGAAR</sequence>
<dbReference type="InterPro" id="IPR051694">
    <property type="entry name" value="Immunoregulatory_rcpt-like"/>
</dbReference>
<reference evidence="7 8" key="1">
    <citation type="submission" date="2017-08" db="EMBL/GenBank/DDBJ databases">
        <title>Harnessing the power of phylogenomics to disentangle the directionality and signatures of interkingdom host jumping in the parasitic fungal genus Tolypocladium.</title>
        <authorList>
            <person name="Quandt C.A."/>
            <person name="Patterson W."/>
            <person name="Spatafora J.W."/>
        </authorList>
    </citation>
    <scope>NUCLEOTIDE SEQUENCE [LARGE SCALE GENOMIC DNA]</scope>
    <source>
        <strain evidence="7 8">CBS 113982</strain>
    </source>
</reference>
<evidence type="ECO:0000256" key="3">
    <source>
        <dbReference type="ARBA" id="ARBA00022989"/>
    </source>
</evidence>
<evidence type="ECO:0000313" key="7">
    <source>
        <dbReference type="EMBL" id="PNY28551.1"/>
    </source>
</evidence>
<dbReference type="PANTHER" id="PTHR15549">
    <property type="entry name" value="PAIRED IMMUNOGLOBULIN-LIKE TYPE 2 RECEPTOR"/>
    <property type="match status" value="1"/>
</dbReference>
<feature type="region of interest" description="Disordered" evidence="5">
    <location>
        <begin position="298"/>
        <end position="406"/>
    </location>
</feature>
<feature type="compositionally biased region" description="Basic and acidic residues" evidence="5">
    <location>
        <begin position="344"/>
        <end position="357"/>
    </location>
</feature>
<keyword evidence="2 6" id="KW-0812">Transmembrane</keyword>
<dbReference type="AlphaFoldDB" id="A0A2K3QLZ3"/>
<keyword evidence="8" id="KW-1185">Reference proteome</keyword>
<dbReference type="PANTHER" id="PTHR15549:SF26">
    <property type="entry name" value="AXIAL BUDDING PATTERN PROTEIN 2-RELATED"/>
    <property type="match status" value="1"/>
</dbReference>
<evidence type="ECO:0000256" key="4">
    <source>
        <dbReference type="ARBA" id="ARBA00023136"/>
    </source>
</evidence>
<feature type="compositionally biased region" description="Basic and acidic residues" evidence="5">
    <location>
        <begin position="379"/>
        <end position="399"/>
    </location>
</feature>
<evidence type="ECO:0000256" key="2">
    <source>
        <dbReference type="ARBA" id="ARBA00022692"/>
    </source>
</evidence>